<dbReference type="Gene3D" id="3.40.50.720">
    <property type="entry name" value="NAD(P)-binding Rossmann-like Domain"/>
    <property type="match status" value="1"/>
</dbReference>
<dbReference type="SUPFAM" id="SSF48179">
    <property type="entry name" value="6-phosphogluconate dehydrogenase C-terminal domain-like"/>
    <property type="match status" value="1"/>
</dbReference>
<accession>A0A1I6IPQ4</accession>
<dbReference type="Pfam" id="PF02317">
    <property type="entry name" value="Octopine_DH"/>
    <property type="match status" value="1"/>
</dbReference>
<dbReference type="GO" id="GO:0016491">
    <property type="term" value="F:oxidoreductase activity"/>
    <property type="evidence" value="ECO:0007669"/>
    <property type="project" value="InterPro"/>
</dbReference>
<dbReference type="RefSeq" id="WP_089810017.1">
    <property type="nucleotide sequence ID" value="NZ_FOYT01000004.1"/>
</dbReference>
<evidence type="ECO:0000313" key="4">
    <source>
        <dbReference type="Proteomes" id="UP000198531"/>
    </source>
</evidence>
<dbReference type="STRING" id="553469.SAMN04487947_3493"/>
<evidence type="ECO:0000259" key="2">
    <source>
        <dbReference type="Pfam" id="PF02558"/>
    </source>
</evidence>
<dbReference type="InterPro" id="IPR036291">
    <property type="entry name" value="NAD(P)-bd_dom_sf"/>
</dbReference>
<dbReference type="InterPro" id="IPR008927">
    <property type="entry name" value="6-PGluconate_DH-like_C_sf"/>
</dbReference>
<dbReference type="InterPro" id="IPR051729">
    <property type="entry name" value="Opine/Lysopine_DH"/>
</dbReference>
<dbReference type="OrthoDB" id="346086at2157"/>
<protein>
    <submittedName>
        <fullName evidence="3">Opine dehydrogenase</fullName>
    </submittedName>
</protein>
<dbReference type="PANTHER" id="PTHR38015:SF1">
    <property type="entry name" value="OPINE DEHYDROGENASE DOMAIN-CONTAINING PROTEIN"/>
    <property type="match status" value="1"/>
</dbReference>
<evidence type="ECO:0000313" key="3">
    <source>
        <dbReference type="EMBL" id="SFR68735.1"/>
    </source>
</evidence>
<gene>
    <name evidence="3" type="ORF">SAMN04487947_3493</name>
</gene>
<dbReference type="EMBL" id="FOYT01000004">
    <property type="protein sequence ID" value="SFR68735.1"/>
    <property type="molecule type" value="Genomic_DNA"/>
</dbReference>
<feature type="domain" description="Opine dehydrogenase" evidence="1">
    <location>
        <begin position="187"/>
        <end position="334"/>
    </location>
</feature>
<sequence length="370" mass="39671">MGQQITVLGAGAGGLTTTADLTIQGHDVTLFELPKFESNLEAIRSNEGIDITGAANEGHARPATVTSDPAEAVEDADLVIQVVPNFAFEPFAEAVGPHLSEGQPFVLLSANTMSALEYRQILDDVGAPEIRLGETPSLAYAVRKTSPSSVHVLGIKRELSVAGLPAEHSSVLAEQMDDVFPFSVSAAENVLETSLFNANPVIHPVGALLNAGEIESPDDEYYLYQNVTDSIGRVMSRVDEERAEIGEALGLEVKTVGELFHDWYGIGENEYYATTTNSLRTSSIHGPIQGPDSLDHRYVTEDVPYGLVPLSEMAAACGVETPTIDSLIQLAEDVHHTDFRADGRTLDDCGIDATDRDALLRVATRSNARV</sequence>
<keyword evidence="4" id="KW-1185">Reference proteome</keyword>
<organism evidence="3 4">
    <name type="scientific">Halogeometricum rufum</name>
    <dbReference type="NCBI Taxonomy" id="553469"/>
    <lineage>
        <taxon>Archaea</taxon>
        <taxon>Methanobacteriati</taxon>
        <taxon>Methanobacteriota</taxon>
        <taxon>Stenosarchaea group</taxon>
        <taxon>Halobacteria</taxon>
        <taxon>Halobacteriales</taxon>
        <taxon>Haloferacaceae</taxon>
        <taxon>Halogeometricum</taxon>
    </lineage>
</organism>
<dbReference type="Pfam" id="PF02558">
    <property type="entry name" value="ApbA"/>
    <property type="match status" value="1"/>
</dbReference>
<dbReference type="Proteomes" id="UP000198531">
    <property type="component" value="Unassembled WGS sequence"/>
</dbReference>
<feature type="domain" description="Ketopantoate reductase N-terminal" evidence="2">
    <location>
        <begin position="5"/>
        <end position="136"/>
    </location>
</feature>
<dbReference type="InterPro" id="IPR013328">
    <property type="entry name" value="6PGD_dom2"/>
</dbReference>
<dbReference type="SUPFAM" id="SSF51735">
    <property type="entry name" value="NAD(P)-binding Rossmann-fold domains"/>
    <property type="match status" value="1"/>
</dbReference>
<dbReference type="PANTHER" id="PTHR38015">
    <property type="entry name" value="BLR6086 PROTEIN"/>
    <property type="match status" value="1"/>
</dbReference>
<dbReference type="InterPro" id="IPR003421">
    <property type="entry name" value="Opine_DH"/>
</dbReference>
<dbReference type="AlphaFoldDB" id="A0A1I6IPQ4"/>
<reference evidence="4" key="1">
    <citation type="submission" date="2016-10" db="EMBL/GenBank/DDBJ databases">
        <authorList>
            <person name="Varghese N."/>
            <person name="Submissions S."/>
        </authorList>
    </citation>
    <scope>NUCLEOTIDE SEQUENCE [LARGE SCALE GENOMIC DNA]</scope>
    <source>
        <strain evidence="4">CGMCC 1.7736</strain>
    </source>
</reference>
<dbReference type="Gene3D" id="1.10.1040.10">
    <property type="entry name" value="N-(1-d-carboxylethyl)-l-norvaline Dehydrogenase, domain 2"/>
    <property type="match status" value="1"/>
</dbReference>
<proteinExistence type="predicted"/>
<dbReference type="InterPro" id="IPR013332">
    <property type="entry name" value="KPR_N"/>
</dbReference>
<evidence type="ECO:0000259" key="1">
    <source>
        <dbReference type="Pfam" id="PF02317"/>
    </source>
</evidence>
<name>A0A1I6IPQ4_9EURY</name>